<feature type="domain" description="UDP-glucose:glycoprotein glucosyltransferase thioredoxin-like" evidence="14">
    <location>
        <begin position="744"/>
        <end position="951"/>
    </location>
</feature>
<dbReference type="Proteomes" id="UP000076727">
    <property type="component" value="Unassembled WGS sequence"/>
</dbReference>
<dbReference type="Pfam" id="PF18400">
    <property type="entry name" value="Thioredoxin_12"/>
    <property type="match status" value="1"/>
</dbReference>
<dbReference type="EMBL" id="KV429060">
    <property type="protein sequence ID" value="KZT69094.1"/>
    <property type="molecule type" value="Genomic_DNA"/>
</dbReference>
<sequence>MGSVSRKWFYVTAFLLACQSHARSPPVKVELRSSWSTPTPLLESLESIALDEPEAFFPLLDALTNPETRPQPVPTTPEAAHKYVFDIALAAGYLAGPGAYASAEASLALHAASPKIEAFHQYYTDRQATRRDAIDNPGCESWVDWYGEVVCDAETLARLADVETIDPPNSTEVEESYTAPKLMSFDHVHPSPALTLERPQRTAILYASLASDNFWELHSFLYASSRAPNPHLEYVLRPIPRPVHGNSKRSYLSGYGVALDLKKTDYLALDDRRQGSSERTDEADDVAQSTSATDPVMALIHQYPENTTADVSASLTEDELLRIDLQAAQIIRDADEPLSILKQLAQNFPRYATSLARQVTVDVGLAEEVETNQVVARGGTNVAWLNGVVLSEKDMNPFALLRLLRKERGIMQSLASLGLSTTQALELLTHPNISEAQSASDVLDGIVDASDRQEGGDVIQWWNDFEKDGRYGRWAKTLNVFLRPMYPGQFPSYRGNIFNIVIVADLSQTSSLHFLATTVSNILARSFPFRWGLVPMAETEEATKMAHLLYFLMDRVGKSSTMEFIRHVAQVKRPIEQTKPTVDWDLVRSAFSSLQAKSREDGETPIPELDVILNGGVAALNESVDKARAYAARLGADAETAPHGHAFVNGKHFDLDDSFLQLMQMELREQMEYIQEQLIMGILSDATAGDLSTHFYDMPVASKRRNRHIYPSSKAGDLRIVSLFDTVIKYGFPGGQGSFVYPTEPQHIPLTTYIVADLDSEAGQALVTEALTASGSDFPSRISFIHNPPVGSTETVTRPQVSSLFAQLIINGLLERASPSRFLKLLGFSDVTVPSHGRQVVISSEGGLDEILGQTELKDEDYKAYVQSSRLIARKLGFAPGEQGLLVNGRVIGPVVSGEFQSQDFPVLSMYELRKRVQPVVDALLNVTGKLEKYDRGSYAEVVSLASSLISAIEQPDPSEAGLMNVPHKPRQLKYRSLDGQYTAFTLGDNSTASYHFGILLDPLSEAAQKWSSLMQWLLEIPDVTIELHMNPTRYSELPLKRFYRYNLHPRLAFDENGEEVHVQTEFTGLPVEPIYTLAMDVPQSWLARPRESLHDLDNILLASLSAQDRVQGVKAVFDLDYLVVEGHARDMFTNGPPRGLQLQLASHSGDPIADTLVVANLGYLQFRTKPGVFRLEIRPGRGRDVFSMESVGNEGWNSPSVDEAGDEITLTSFEGLTLYPRLVRLPGMERVDVLAEVAPARASATGLVESVLSRISSFFGGQITPEATPIGNKQADINIFTVASGLLYERFASIMILSVLRNTESSVKFWFIENFLSPSFLEFLPHFSEAYGFQYELVTYKWPSWLRAQKEKQRIIWAYKILFLDVLFPMDLKKVIFVDADQIVRADLKELVNLDLHGAPYGYTPMGDDNVAMEGFRFWKTGYWKEFLRDLPYHISALYVVDLVRFRQMGAGDILRGHYQQLSADPNSLANLDQDLPNNLQRDVPIFSLPEDWLWCETWCSKDRLHRAKTIDLCQNPLTKEPKLSRARQIPEWEEYDAEIAQFARKLAEEGRMLSGIVAADVNVLADVGRGGTAPEVPTGGTETKAGAEDSAPRDEL</sequence>
<name>A0A165Q747_9APHY</name>
<evidence type="ECO:0000256" key="7">
    <source>
        <dbReference type="ARBA" id="ARBA00022824"/>
    </source>
</evidence>
<comment type="subcellular location">
    <subcellularLocation>
        <location evidence="2">Endoplasmic reticulum lumen</location>
    </subcellularLocation>
</comment>
<dbReference type="PROSITE" id="PS51257">
    <property type="entry name" value="PROKAR_LIPOPROTEIN"/>
    <property type="match status" value="1"/>
</dbReference>
<feature type="domain" description="UGGT thioredoxin-like" evidence="11">
    <location>
        <begin position="38"/>
        <end position="242"/>
    </location>
</feature>
<feature type="chain" id="PRO_5007864621" evidence="10">
    <location>
        <begin position="23"/>
        <end position="1598"/>
    </location>
</feature>
<dbReference type="Pfam" id="PF18404">
    <property type="entry name" value="Glyco_transf_24"/>
    <property type="match status" value="1"/>
</dbReference>
<evidence type="ECO:0000256" key="5">
    <source>
        <dbReference type="ARBA" id="ARBA00022679"/>
    </source>
</evidence>
<dbReference type="GO" id="GO:0003980">
    <property type="term" value="F:UDP-glucose:glycoprotein glucosyltransferase activity"/>
    <property type="evidence" value="ECO:0007669"/>
    <property type="project" value="InterPro"/>
</dbReference>
<organism evidence="16 17">
    <name type="scientific">Daedalea quercina L-15889</name>
    <dbReference type="NCBI Taxonomy" id="1314783"/>
    <lineage>
        <taxon>Eukaryota</taxon>
        <taxon>Fungi</taxon>
        <taxon>Dikarya</taxon>
        <taxon>Basidiomycota</taxon>
        <taxon>Agaricomycotina</taxon>
        <taxon>Agaricomycetes</taxon>
        <taxon>Polyporales</taxon>
        <taxon>Fomitopsis</taxon>
    </lineage>
</organism>
<keyword evidence="8" id="KW-0325">Glycoprotein</keyword>
<dbReference type="InterPro" id="IPR040692">
    <property type="entry name" value="UGGT_TRXL_3"/>
</dbReference>
<comment type="similarity">
    <text evidence="4">Belongs to the glycosyltransferase 8 family.</text>
</comment>
<keyword evidence="5 16" id="KW-0808">Transferase</keyword>
<feature type="domain" description="UGGT thioredoxin-like" evidence="12">
    <location>
        <begin position="313"/>
        <end position="439"/>
    </location>
</feature>
<dbReference type="InterPro" id="IPR040497">
    <property type="entry name" value="Glyco_transf_24"/>
</dbReference>
<comment type="cofactor">
    <cofactor evidence="1">
        <name>Ca(2+)</name>
        <dbReference type="ChEBI" id="CHEBI:29108"/>
    </cofactor>
</comment>
<dbReference type="InterPro" id="IPR029044">
    <property type="entry name" value="Nucleotide-diphossugar_trans"/>
</dbReference>
<keyword evidence="7" id="KW-0256">Endoplasmic reticulum</keyword>
<proteinExistence type="inferred from homology"/>
<evidence type="ECO:0000313" key="16">
    <source>
        <dbReference type="EMBL" id="KZT69094.1"/>
    </source>
</evidence>
<dbReference type="CDD" id="cd06432">
    <property type="entry name" value="GT8_HUGT1_C_like"/>
    <property type="match status" value="1"/>
</dbReference>
<evidence type="ECO:0000256" key="6">
    <source>
        <dbReference type="ARBA" id="ARBA00022729"/>
    </source>
</evidence>
<dbReference type="PANTHER" id="PTHR11226:SF0">
    <property type="entry name" value="UDP-GLUCOSE:GLYCOPROTEIN GLUCOSYLTRANSFERASE"/>
    <property type="match status" value="1"/>
</dbReference>
<evidence type="ECO:0000259" key="13">
    <source>
        <dbReference type="Pfam" id="PF18402"/>
    </source>
</evidence>
<gene>
    <name evidence="16" type="ORF">DAEQUDRAFT_726957</name>
</gene>
<protein>
    <submittedName>
        <fullName evidence="16">Glycosyltransferase family 24 protein</fullName>
    </submittedName>
</protein>
<evidence type="ECO:0000259" key="14">
    <source>
        <dbReference type="Pfam" id="PF18403"/>
    </source>
</evidence>
<dbReference type="GO" id="GO:0051082">
    <property type="term" value="F:unfolded protein binding"/>
    <property type="evidence" value="ECO:0007669"/>
    <property type="project" value="TreeGrafter"/>
</dbReference>
<evidence type="ECO:0000256" key="3">
    <source>
        <dbReference type="ARBA" id="ARBA00004922"/>
    </source>
</evidence>
<evidence type="ECO:0000256" key="4">
    <source>
        <dbReference type="ARBA" id="ARBA00006351"/>
    </source>
</evidence>
<dbReference type="GO" id="GO:0018279">
    <property type="term" value="P:protein N-linked glycosylation via asparagine"/>
    <property type="evidence" value="ECO:0007669"/>
    <property type="project" value="TreeGrafter"/>
</dbReference>
<dbReference type="InterPro" id="IPR040693">
    <property type="entry name" value="UGGT_TRXL_1"/>
</dbReference>
<feature type="compositionally biased region" description="Basic and acidic residues" evidence="9">
    <location>
        <begin position="1587"/>
        <end position="1598"/>
    </location>
</feature>
<feature type="domain" description="Glucosyltransferase 24 catalytic" evidence="15">
    <location>
        <begin position="1278"/>
        <end position="1543"/>
    </location>
</feature>
<dbReference type="Pfam" id="PF18401">
    <property type="entry name" value="Thioredoxin_13"/>
    <property type="match status" value="1"/>
</dbReference>
<evidence type="ECO:0000256" key="10">
    <source>
        <dbReference type="SAM" id="SignalP"/>
    </source>
</evidence>
<dbReference type="Gene3D" id="3.90.550.10">
    <property type="entry name" value="Spore Coat Polysaccharide Biosynthesis Protein SpsA, Chain A"/>
    <property type="match status" value="1"/>
</dbReference>
<dbReference type="SUPFAM" id="SSF53448">
    <property type="entry name" value="Nucleotide-diphospho-sugar transferases"/>
    <property type="match status" value="1"/>
</dbReference>
<evidence type="ECO:0000256" key="8">
    <source>
        <dbReference type="ARBA" id="ARBA00023180"/>
    </source>
</evidence>
<dbReference type="PANTHER" id="PTHR11226">
    <property type="entry name" value="UDP-GLUCOSE GLYCOPROTEIN:GLUCOSYLTRANSFERASE"/>
    <property type="match status" value="1"/>
</dbReference>
<dbReference type="STRING" id="1314783.A0A165Q747"/>
<evidence type="ECO:0000256" key="9">
    <source>
        <dbReference type="SAM" id="MobiDB-lite"/>
    </source>
</evidence>
<keyword evidence="6 10" id="KW-0732">Signal</keyword>
<dbReference type="Pfam" id="PF06427">
    <property type="entry name" value="UDP-g_GGTase"/>
    <property type="match status" value="1"/>
</dbReference>
<dbReference type="Pfam" id="PF18402">
    <property type="entry name" value="Thioredoxin_14"/>
    <property type="match status" value="1"/>
</dbReference>
<evidence type="ECO:0000259" key="15">
    <source>
        <dbReference type="Pfam" id="PF18404"/>
    </source>
</evidence>
<evidence type="ECO:0000256" key="2">
    <source>
        <dbReference type="ARBA" id="ARBA00004319"/>
    </source>
</evidence>
<feature type="signal peptide" evidence="10">
    <location>
        <begin position="1"/>
        <end position="22"/>
    </location>
</feature>
<evidence type="ECO:0000259" key="11">
    <source>
        <dbReference type="Pfam" id="PF18400"/>
    </source>
</evidence>
<dbReference type="OrthoDB" id="27683at2759"/>
<feature type="domain" description="UGGT thioredoxin-like" evidence="13">
    <location>
        <begin position="447"/>
        <end position="709"/>
    </location>
</feature>
<evidence type="ECO:0000259" key="12">
    <source>
        <dbReference type="Pfam" id="PF18401"/>
    </source>
</evidence>
<dbReference type="GO" id="GO:0005788">
    <property type="term" value="C:endoplasmic reticulum lumen"/>
    <property type="evidence" value="ECO:0007669"/>
    <property type="project" value="UniProtKB-SubCell"/>
</dbReference>
<evidence type="ECO:0000256" key="1">
    <source>
        <dbReference type="ARBA" id="ARBA00001913"/>
    </source>
</evidence>
<accession>A0A165Q747</accession>
<evidence type="ECO:0000313" key="17">
    <source>
        <dbReference type="Proteomes" id="UP000076727"/>
    </source>
</evidence>
<dbReference type="GO" id="GO:0036503">
    <property type="term" value="P:ERAD pathway"/>
    <property type="evidence" value="ECO:0007669"/>
    <property type="project" value="TreeGrafter"/>
</dbReference>
<dbReference type="Pfam" id="PF18403">
    <property type="entry name" value="Thioredoxin_15"/>
    <property type="match status" value="1"/>
</dbReference>
<feature type="region of interest" description="Disordered" evidence="9">
    <location>
        <begin position="1570"/>
        <end position="1598"/>
    </location>
</feature>
<feature type="region of interest" description="Disordered" evidence="9">
    <location>
        <begin position="272"/>
        <end position="291"/>
    </location>
</feature>
<dbReference type="InterPro" id="IPR040694">
    <property type="entry name" value="UGGT_TRXL_2"/>
</dbReference>
<reference evidence="16 17" key="1">
    <citation type="journal article" date="2016" name="Mol. Biol. Evol.">
        <title>Comparative Genomics of Early-Diverging Mushroom-Forming Fungi Provides Insights into the Origins of Lignocellulose Decay Capabilities.</title>
        <authorList>
            <person name="Nagy L.G."/>
            <person name="Riley R."/>
            <person name="Tritt A."/>
            <person name="Adam C."/>
            <person name="Daum C."/>
            <person name="Floudas D."/>
            <person name="Sun H."/>
            <person name="Yadav J.S."/>
            <person name="Pangilinan J."/>
            <person name="Larsson K.H."/>
            <person name="Matsuura K."/>
            <person name="Barry K."/>
            <person name="Labutti K."/>
            <person name="Kuo R."/>
            <person name="Ohm R.A."/>
            <person name="Bhattacharya S.S."/>
            <person name="Shirouzu T."/>
            <person name="Yoshinaga Y."/>
            <person name="Martin F.M."/>
            <person name="Grigoriev I.V."/>
            <person name="Hibbett D.S."/>
        </authorList>
    </citation>
    <scope>NUCLEOTIDE SEQUENCE [LARGE SCALE GENOMIC DNA]</scope>
    <source>
        <strain evidence="16 17">L-15889</strain>
    </source>
</reference>
<comment type="pathway">
    <text evidence="3">Protein modification; protein glycosylation.</text>
</comment>
<dbReference type="InterPro" id="IPR009448">
    <property type="entry name" value="UDP-g_GGtrans"/>
</dbReference>
<keyword evidence="17" id="KW-1185">Reference proteome</keyword>
<dbReference type="InterPro" id="IPR040525">
    <property type="entry name" value="UGGT_TRXL_4"/>
</dbReference>
<dbReference type="UniPathway" id="UPA00378"/>